<organism evidence="4 5">
    <name type="scientific">Raineya orbicola</name>
    <dbReference type="NCBI Taxonomy" id="2016530"/>
    <lineage>
        <taxon>Bacteria</taxon>
        <taxon>Pseudomonadati</taxon>
        <taxon>Bacteroidota</taxon>
        <taxon>Cytophagia</taxon>
        <taxon>Cytophagales</taxon>
        <taxon>Raineyaceae</taxon>
        <taxon>Raineya</taxon>
    </lineage>
</organism>
<keyword evidence="5" id="KW-1185">Reference proteome</keyword>
<dbReference type="OrthoDB" id="1190494at2"/>
<name>A0A2N3IE68_9BACT</name>
<evidence type="ECO:0000256" key="2">
    <source>
        <dbReference type="ARBA" id="ARBA00022679"/>
    </source>
</evidence>
<dbReference type="GO" id="GO:0019878">
    <property type="term" value="P:lysine biosynthetic process via aminoadipic acid"/>
    <property type="evidence" value="ECO:0007669"/>
    <property type="project" value="TreeGrafter"/>
</dbReference>
<dbReference type="Proteomes" id="UP000233387">
    <property type="component" value="Unassembled WGS sequence"/>
</dbReference>
<keyword evidence="2 4" id="KW-0808">Transferase</keyword>
<evidence type="ECO:0000313" key="5">
    <source>
        <dbReference type="Proteomes" id="UP000233387"/>
    </source>
</evidence>
<evidence type="ECO:0000256" key="1">
    <source>
        <dbReference type="ARBA" id="ARBA00010990"/>
    </source>
</evidence>
<comment type="caution">
    <text evidence="4">The sequence shown here is derived from an EMBL/GenBank/DDBJ whole genome shotgun (WGS) entry which is preliminary data.</text>
</comment>
<gene>
    <name evidence="4" type="ORF">Rain11_1642</name>
</gene>
<evidence type="ECO:0000259" key="3">
    <source>
        <dbReference type="Pfam" id="PF01648"/>
    </source>
</evidence>
<dbReference type="InterPro" id="IPR008278">
    <property type="entry name" value="4-PPantetheinyl_Trfase_dom"/>
</dbReference>
<dbReference type="AlphaFoldDB" id="A0A2N3IE68"/>
<dbReference type="Pfam" id="PF01648">
    <property type="entry name" value="ACPS"/>
    <property type="match status" value="1"/>
</dbReference>
<dbReference type="GO" id="GO:0008897">
    <property type="term" value="F:holo-[acyl-carrier-protein] synthase activity"/>
    <property type="evidence" value="ECO:0007669"/>
    <property type="project" value="InterPro"/>
</dbReference>
<reference evidence="4 5" key="1">
    <citation type="submission" date="2017-06" db="EMBL/GenBank/DDBJ databases">
        <title>Raineya orbicola gen. nov., sp. nov. a slightly thermophilic bacterium of the phylum Bacteroidetes and the description of Raineyaceae fam. nov.</title>
        <authorList>
            <person name="Albuquerque L."/>
            <person name="Polonia A.R.M."/>
            <person name="Barroso C."/>
            <person name="Froufe H.J.C."/>
            <person name="Lage O."/>
            <person name="Lobo-Da-Cunha A."/>
            <person name="Egas C."/>
            <person name="Da Costa M.S."/>
        </authorList>
    </citation>
    <scope>NUCLEOTIDE SEQUENCE [LARGE SCALE GENOMIC DNA]</scope>
    <source>
        <strain evidence="4 5">SPSPC-11</strain>
    </source>
</reference>
<comment type="similarity">
    <text evidence="1">Belongs to the P-Pant transferase superfamily. Gsp/Sfp/HetI/AcpT family.</text>
</comment>
<dbReference type="PANTHER" id="PTHR12215:SF10">
    <property type="entry name" value="L-AMINOADIPATE-SEMIALDEHYDE DEHYDROGENASE-PHOSPHOPANTETHEINYL TRANSFERASE"/>
    <property type="match status" value="1"/>
</dbReference>
<sequence length="207" mass="24119">MAVFLEGYQGTIKYFVWQITEPLEYLVSNLSPQEIIELSQIQVIEKKCEYAAVRNLLQFIASKEHFIYEPIQKNENGKPFLPTIPLEISISHAFPFVAVAFAPKPLGIDIEEKKEKIRKVAQRVFSEKELSFAHNNLDYLAQLWTAKEALYKAYSRKGIAFRENIICDFCPEKQVFCKGWVKKEDFFTAYTLYHHSFTPTHHLCIAF</sequence>
<protein>
    <submittedName>
        <fullName evidence="4">4'-phosphopantetheinyl transferase superfamily</fullName>
    </submittedName>
</protein>
<dbReference type="InterPro" id="IPR050559">
    <property type="entry name" value="P-Pant_transferase_sf"/>
</dbReference>
<evidence type="ECO:0000313" key="4">
    <source>
        <dbReference type="EMBL" id="PKQ68575.1"/>
    </source>
</evidence>
<dbReference type="PANTHER" id="PTHR12215">
    <property type="entry name" value="PHOSPHOPANTETHEINE TRANSFERASE"/>
    <property type="match status" value="1"/>
</dbReference>
<dbReference type="InterPro" id="IPR037143">
    <property type="entry name" value="4-PPantetheinyl_Trfase_dom_sf"/>
</dbReference>
<proteinExistence type="inferred from homology"/>
<dbReference type="SUPFAM" id="SSF56214">
    <property type="entry name" value="4'-phosphopantetheinyl transferase"/>
    <property type="match status" value="2"/>
</dbReference>
<feature type="domain" description="4'-phosphopantetheinyl transferase" evidence="3">
    <location>
        <begin position="105"/>
        <end position="195"/>
    </location>
</feature>
<dbReference type="RefSeq" id="WP_101358910.1">
    <property type="nucleotide sequence ID" value="NZ_NKXO01000024.1"/>
</dbReference>
<dbReference type="EMBL" id="NKXO01000024">
    <property type="protein sequence ID" value="PKQ68575.1"/>
    <property type="molecule type" value="Genomic_DNA"/>
</dbReference>
<accession>A0A2N3IE68</accession>
<dbReference type="GO" id="GO:0005829">
    <property type="term" value="C:cytosol"/>
    <property type="evidence" value="ECO:0007669"/>
    <property type="project" value="TreeGrafter"/>
</dbReference>
<dbReference type="Gene3D" id="3.90.470.20">
    <property type="entry name" value="4'-phosphopantetheinyl transferase domain"/>
    <property type="match status" value="2"/>
</dbReference>
<dbReference type="GO" id="GO:0000287">
    <property type="term" value="F:magnesium ion binding"/>
    <property type="evidence" value="ECO:0007669"/>
    <property type="project" value="InterPro"/>
</dbReference>